<dbReference type="PANTHER" id="PTHR13620:SF123">
    <property type="entry name" value="OS11G0222320 PROTEIN"/>
    <property type="match status" value="1"/>
</dbReference>
<dbReference type="RefSeq" id="XP_044410106.1">
    <property type="nucleotide sequence ID" value="XM_044554171.1"/>
</dbReference>
<evidence type="ECO:0000256" key="2">
    <source>
        <dbReference type="ARBA" id="ARBA00022801"/>
    </source>
</evidence>
<dbReference type="AlphaFoldDB" id="A0A3B6PSA6"/>
<dbReference type="GeneID" id="123135046"/>
<dbReference type="Gramene" id="TraesLAC6B03G03586780.1">
    <property type="protein sequence ID" value="TraesLAC6B03G03586780.1.CDS1"/>
    <property type="gene ID" value="TraesLAC6B03G03586780"/>
</dbReference>
<dbReference type="InterPro" id="IPR012337">
    <property type="entry name" value="RNaseH-like_sf"/>
</dbReference>
<evidence type="ECO:0000256" key="1">
    <source>
        <dbReference type="ARBA" id="ARBA00022722"/>
    </source>
</evidence>
<dbReference type="OrthoDB" id="1920326at2759"/>
<organism evidence="4">
    <name type="scientific">Triticum aestivum</name>
    <name type="common">Wheat</name>
    <dbReference type="NCBI Taxonomy" id="4565"/>
    <lineage>
        <taxon>Eukaryota</taxon>
        <taxon>Viridiplantae</taxon>
        <taxon>Streptophyta</taxon>
        <taxon>Embryophyta</taxon>
        <taxon>Tracheophyta</taxon>
        <taxon>Spermatophyta</taxon>
        <taxon>Magnoliopsida</taxon>
        <taxon>Liliopsida</taxon>
        <taxon>Poales</taxon>
        <taxon>Poaceae</taxon>
        <taxon>BOP clade</taxon>
        <taxon>Pooideae</taxon>
        <taxon>Triticodae</taxon>
        <taxon>Triticeae</taxon>
        <taxon>Triticinae</taxon>
        <taxon>Triticum</taxon>
    </lineage>
</organism>
<keyword evidence="2" id="KW-0378">Hydrolase</keyword>
<keyword evidence="5" id="KW-1185">Reference proteome</keyword>
<gene>
    <name evidence="4" type="primary">LOC123135046</name>
</gene>
<dbReference type="Gramene" id="TraesPARA_EIv1.0_2110800.1">
    <property type="protein sequence ID" value="TraesPARA_EIv1.0_2110800.1.CDS1"/>
    <property type="gene ID" value="TraesPARA_EIv1.0_2110800"/>
</dbReference>
<dbReference type="InterPro" id="IPR036397">
    <property type="entry name" value="RNaseH_sf"/>
</dbReference>
<sequence>MAERYNTDVIMDDGTIIHTTVTSWSLDVQRFIKEVQGSQIRITGLDAEWRPNRKRGAGQNPIAVLQLCVGRRCLVYQIIHGTGIPISLCSFLYLSGFTFVGVGIADDAKRLRAEYSLEVSNMVDLRELAANSPHRPRPELRSAGLKARALAVMGAHIPKPPEVTMSDWTAPSQSREQVEYACIDAYVSFEIGRRLLTRNY</sequence>
<dbReference type="Gramene" id="TraesJUL6B03G03659190.1">
    <property type="protein sequence ID" value="TraesJUL6B03G03659190.1.CDS1"/>
    <property type="gene ID" value="TraesJUL6B03G03659190"/>
</dbReference>
<dbReference type="FunFam" id="3.30.420.10:FF:000054">
    <property type="entry name" value="Werner Syndrome-like exonuclease"/>
    <property type="match status" value="1"/>
</dbReference>
<dbReference type="Gramene" id="TraesCLE_scaffold_240207_01G000100.1">
    <property type="protein sequence ID" value="TraesCLE_scaffold_240207_01G000100.1"/>
    <property type="gene ID" value="TraesCLE_scaffold_240207_01G000100"/>
</dbReference>
<dbReference type="OMA" id="DAEWRPN"/>
<dbReference type="GO" id="GO:0003676">
    <property type="term" value="F:nucleic acid binding"/>
    <property type="evidence" value="ECO:0007669"/>
    <property type="project" value="InterPro"/>
</dbReference>
<dbReference type="Gramene" id="TraesCS6B03G1204000.1">
    <property type="protein sequence ID" value="TraesCS6B03G1204000.1.CDS1"/>
    <property type="gene ID" value="TraesCS6B03G1204000"/>
</dbReference>
<dbReference type="EnsemblPlants" id="TraesCS6B02G430200.1">
    <property type="protein sequence ID" value="TraesCS6B02G430200.1.cds1"/>
    <property type="gene ID" value="TraesCS6B02G430200"/>
</dbReference>
<dbReference type="InterPro" id="IPR051132">
    <property type="entry name" value="3-5_Exonuclease_domain"/>
</dbReference>
<dbReference type="Gramene" id="TraesRN6B0101180500.1">
    <property type="protein sequence ID" value="TraesRN6B0101180500.1"/>
    <property type="gene ID" value="TraesRN6B0101180500"/>
</dbReference>
<dbReference type="SMART" id="SM00474">
    <property type="entry name" value="35EXOc"/>
    <property type="match status" value="1"/>
</dbReference>
<dbReference type="Gramene" id="TraesWEE_scaffold_057291_01G000100.1">
    <property type="protein sequence ID" value="TraesWEE_scaffold_057291_01G000100.1"/>
    <property type="gene ID" value="TraesWEE_scaffold_057291_01G000100"/>
</dbReference>
<reference evidence="4" key="2">
    <citation type="submission" date="2018-10" db="UniProtKB">
        <authorList>
            <consortium name="EnsemblPlants"/>
        </authorList>
    </citation>
    <scope>IDENTIFICATION</scope>
</reference>
<accession>A0A3B6PSA6</accession>
<dbReference type="Gramene" id="TraesMAC6B03G03624160.1">
    <property type="protein sequence ID" value="TraesMAC6B03G03624160.1.CDS1"/>
    <property type="gene ID" value="TraesMAC6B03G03624160"/>
</dbReference>
<dbReference type="Gene3D" id="3.30.420.10">
    <property type="entry name" value="Ribonuclease H-like superfamily/Ribonuclease H"/>
    <property type="match status" value="1"/>
</dbReference>
<dbReference type="GO" id="GO:0005737">
    <property type="term" value="C:cytoplasm"/>
    <property type="evidence" value="ECO:0000318"/>
    <property type="project" value="GO_Central"/>
</dbReference>
<evidence type="ECO:0000313" key="4">
    <source>
        <dbReference type="EnsemblPlants" id="TraesCS6B02G430200.1.cds1"/>
    </source>
</evidence>
<dbReference type="Pfam" id="PF01612">
    <property type="entry name" value="DNA_pol_A_exo1"/>
    <property type="match status" value="1"/>
</dbReference>
<evidence type="ECO:0000259" key="3">
    <source>
        <dbReference type="SMART" id="SM00474"/>
    </source>
</evidence>
<dbReference type="Gramene" id="TraesNOR6B03G03665440.1">
    <property type="protein sequence ID" value="TraesNOR6B03G03665440.1.CDS1"/>
    <property type="gene ID" value="TraesNOR6B03G03665440"/>
</dbReference>
<keyword evidence="1" id="KW-0540">Nuclease</keyword>
<dbReference type="InterPro" id="IPR002562">
    <property type="entry name" value="3'-5'_exonuclease_dom"/>
</dbReference>
<dbReference type="SUPFAM" id="SSF53098">
    <property type="entry name" value="Ribonuclease H-like"/>
    <property type="match status" value="1"/>
</dbReference>
<dbReference type="STRING" id="4565.A0A3B6PSA6"/>
<dbReference type="Gramene" id="TraesARI6B03G03588830.1">
    <property type="protein sequence ID" value="TraesARI6B03G03588830.1.CDS1"/>
    <property type="gene ID" value="TraesARI6B03G03588830"/>
</dbReference>
<dbReference type="Gramene" id="TraesCAD_scaffold_005065_01G000300.1">
    <property type="protein sequence ID" value="TraesCAD_scaffold_005065_01G000300.1"/>
    <property type="gene ID" value="TraesCAD_scaffold_005065_01G000300"/>
</dbReference>
<feature type="domain" description="3'-5' exonuclease" evidence="3">
    <location>
        <begin position="19"/>
        <end position="200"/>
    </location>
</feature>
<dbReference type="GO" id="GO:0005634">
    <property type="term" value="C:nucleus"/>
    <property type="evidence" value="ECO:0000318"/>
    <property type="project" value="GO_Central"/>
</dbReference>
<dbReference type="Gramene" id="TraesSYM6B03G03570630.1">
    <property type="protein sequence ID" value="TraesSYM6B03G03570630.1.CDS1"/>
    <property type="gene ID" value="TraesSYM6B03G03570630"/>
</dbReference>
<dbReference type="Gramene" id="TraesJAG6B03G03618580.1">
    <property type="protein sequence ID" value="TraesJAG6B03G03618580.1.CDS1"/>
    <property type="gene ID" value="TraesJAG6B03G03618580"/>
</dbReference>
<dbReference type="PANTHER" id="PTHR13620">
    <property type="entry name" value="3-5 EXONUCLEASE"/>
    <property type="match status" value="1"/>
</dbReference>
<evidence type="ECO:0000313" key="5">
    <source>
        <dbReference type="Proteomes" id="UP000019116"/>
    </source>
</evidence>
<name>A0A3B6PSA6_WHEAT</name>
<dbReference type="Gramene" id="TraesCS6B02G430200.1">
    <property type="protein sequence ID" value="TraesCS6B02G430200.1.cds1"/>
    <property type="gene ID" value="TraesCS6B02G430200"/>
</dbReference>
<dbReference type="GO" id="GO:0008408">
    <property type="term" value="F:3'-5' exonuclease activity"/>
    <property type="evidence" value="ECO:0000318"/>
    <property type="project" value="GO_Central"/>
</dbReference>
<dbReference type="CDD" id="cd06141">
    <property type="entry name" value="WRN_exo"/>
    <property type="match status" value="1"/>
</dbReference>
<dbReference type="GO" id="GO:0006139">
    <property type="term" value="P:nucleobase-containing compound metabolic process"/>
    <property type="evidence" value="ECO:0007669"/>
    <property type="project" value="InterPro"/>
</dbReference>
<dbReference type="Gramene" id="TraesSTA6B03G03617020.1">
    <property type="protein sequence ID" value="TraesSTA6B03G03617020.1.CDS1"/>
    <property type="gene ID" value="TraesSTA6B03G03617020"/>
</dbReference>
<protein>
    <recommendedName>
        <fullName evidence="3">3'-5' exonuclease domain-containing protein</fullName>
    </recommendedName>
</protein>
<dbReference type="Gramene" id="TraesLDM6B03G03628430.1">
    <property type="protein sequence ID" value="TraesLDM6B03G03628430.1.CDS1"/>
    <property type="gene ID" value="TraesLDM6B03G03628430"/>
</dbReference>
<reference evidence="4" key="1">
    <citation type="submission" date="2018-08" db="EMBL/GenBank/DDBJ databases">
        <authorList>
            <person name="Rossello M."/>
        </authorList>
    </citation>
    <scope>NUCLEOTIDE SEQUENCE [LARGE SCALE GENOMIC DNA]</scope>
    <source>
        <strain evidence="4">cv. Chinese Spring</strain>
    </source>
</reference>
<proteinExistence type="predicted"/>
<dbReference type="Gramene" id="TraesROB_scaffold_184527_01G000100.1">
    <property type="protein sequence ID" value="TraesROB_scaffold_184527_01G000100.1"/>
    <property type="gene ID" value="TraesROB_scaffold_184527_01G000100"/>
</dbReference>
<dbReference type="SMR" id="A0A3B6PSA6"/>
<dbReference type="Proteomes" id="UP000019116">
    <property type="component" value="Chromosome 6B"/>
</dbReference>